<accession>A0A9W8WMS3</accession>
<keyword evidence="4 5" id="KW-0472">Membrane</keyword>
<comment type="subcellular location">
    <subcellularLocation>
        <location evidence="1">Membrane</location>
        <topology evidence="1">Multi-pass membrane protein</topology>
    </subcellularLocation>
</comment>
<reference evidence="6" key="1">
    <citation type="submission" date="2022-10" db="EMBL/GenBank/DDBJ databases">
        <title>Tapping the CABI collections for fungal endophytes: first genome assemblies for Collariella, Neodidymelliopsis, Ascochyta clinopodiicola, Didymella pomorum, Didymosphaeria variabile, Neocosmospora piperis and Neocucurbitaria cava.</title>
        <authorList>
            <person name="Hill R."/>
        </authorList>
    </citation>
    <scope>NUCLEOTIDE SEQUENCE</scope>
    <source>
        <strain evidence="6">IMI 366586</strain>
    </source>
</reference>
<dbReference type="InterPro" id="IPR036259">
    <property type="entry name" value="MFS_trans_sf"/>
</dbReference>
<dbReference type="Gene3D" id="1.20.1250.20">
    <property type="entry name" value="MFS general substrate transporter like domains"/>
    <property type="match status" value="1"/>
</dbReference>
<feature type="transmembrane region" description="Helical" evidence="5">
    <location>
        <begin position="50"/>
        <end position="68"/>
    </location>
</feature>
<dbReference type="AlphaFoldDB" id="A0A9W8WMS3"/>
<name>A0A9W8WMS3_9HYPO</name>
<dbReference type="Proteomes" id="UP001140502">
    <property type="component" value="Unassembled WGS sequence"/>
</dbReference>
<dbReference type="EMBL" id="JAPEUR010000005">
    <property type="protein sequence ID" value="KAJ4329020.1"/>
    <property type="molecule type" value="Genomic_DNA"/>
</dbReference>
<evidence type="ECO:0000256" key="2">
    <source>
        <dbReference type="ARBA" id="ARBA00022692"/>
    </source>
</evidence>
<evidence type="ECO:0000313" key="6">
    <source>
        <dbReference type="EMBL" id="KAJ4329020.1"/>
    </source>
</evidence>
<evidence type="ECO:0000256" key="1">
    <source>
        <dbReference type="ARBA" id="ARBA00004141"/>
    </source>
</evidence>
<dbReference type="SUPFAM" id="SSF103473">
    <property type="entry name" value="MFS general substrate transporter"/>
    <property type="match status" value="1"/>
</dbReference>
<evidence type="ECO:0000256" key="5">
    <source>
        <dbReference type="SAM" id="Phobius"/>
    </source>
</evidence>
<dbReference type="Pfam" id="PF00083">
    <property type="entry name" value="Sugar_tr"/>
    <property type="match status" value="1"/>
</dbReference>
<dbReference type="GO" id="GO:0005351">
    <property type="term" value="F:carbohydrate:proton symporter activity"/>
    <property type="evidence" value="ECO:0007669"/>
    <property type="project" value="TreeGrafter"/>
</dbReference>
<keyword evidence="7" id="KW-1185">Reference proteome</keyword>
<keyword evidence="2 5" id="KW-0812">Transmembrane</keyword>
<organism evidence="6 7">
    <name type="scientific">Fusarium piperis</name>
    <dbReference type="NCBI Taxonomy" id="1435070"/>
    <lineage>
        <taxon>Eukaryota</taxon>
        <taxon>Fungi</taxon>
        <taxon>Dikarya</taxon>
        <taxon>Ascomycota</taxon>
        <taxon>Pezizomycotina</taxon>
        <taxon>Sordariomycetes</taxon>
        <taxon>Hypocreomycetidae</taxon>
        <taxon>Hypocreales</taxon>
        <taxon>Nectriaceae</taxon>
        <taxon>Fusarium</taxon>
        <taxon>Fusarium solani species complex</taxon>
    </lineage>
</organism>
<proteinExistence type="predicted"/>
<gene>
    <name evidence="6" type="ORF">N0V84_000592</name>
</gene>
<evidence type="ECO:0000256" key="4">
    <source>
        <dbReference type="ARBA" id="ARBA00023136"/>
    </source>
</evidence>
<evidence type="ECO:0000313" key="7">
    <source>
        <dbReference type="Proteomes" id="UP001140502"/>
    </source>
</evidence>
<keyword evidence="3 5" id="KW-1133">Transmembrane helix</keyword>
<evidence type="ECO:0000256" key="3">
    <source>
        <dbReference type="ARBA" id="ARBA00022989"/>
    </source>
</evidence>
<dbReference type="InterPro" id="IPR050360">
    <property type="entry name" value="MFS_Sugar_Transporters"/>
</dbReference>
<dbReference type="InterPro" id="IPR005828">
    <property type="entry name" value="MFS_sugar_transport-like"/>
</dbReference>
<dbReference type="PANTHER" id="PTHR48022">
    <property type="entry name" value="PLASTIDIC GLUCOSE TRANSPORTER 4"/>
    <property type="match status" value="1"/>
</dbReference>
<comment type="caution">
    <text evidence="6">The sequence shown here is derived from an EMBL/GenBank/DDBJ whole genome shotgun (WGS) entry which is preliminary data.</text>
</comment>
<dbReference type="PANTHER" id="PTHR48022:SF68">
    <property type="entry name" value="MAJOR FACILITATOR SUPERFAMILY (MFS) PROFILE DOMAIN-CONTAINING PROTEIN-RELATED"/>
    <property type="match status" value="1"/>
</dbReference>
<dbReference type="GO" id="GO:0016020">
    <property type="term" value="C:membrane"/>
    <property type="evidence" value="ECO:0007669"/>
    <property type="project" value="UniProtKB-SubCell"/>
</dbReference>
<feature type="transmembrane region" description="Helical" evidence="5">
    <location>
        <begin position="15"/>
        <end position="38"/>
    </location>
</feature>
<dbReference type="OrthoDB" id="6612291at2759"/>
<protein>
    <submittedName>
        <fullName evidence="6">Uncharacterized protein</fullName>
    </submittedName>
</protein>
<sequence length="131" mass="14742">MISLSETALPQLRGALLGGFSLFFAISQLFLAIGLKILKDITPLRFRNIFSPEFAFCGLWLIPMLYLLESPAWCAMHGRPEDATKALRRLIGNVEGYGFDHEYAIIKYETNSRPISKNRTPRTIGEHSLLG</sequence>